<name>A0A0G4G9M9_9ALVE</name>
<gene>
    <name evidence="2" type="ORF">Cvel_20907</name>
</gene>
<evidence type="ECO:0000256" key="1">
    <source>
        <dbReference type="SAM" id="MobiDB-lite"/>
    </source>
</evidence>
<sequence length="89" mass="9785">MLRLQAREERVEDSLDRWIPLSRTSATVVEKKERIAPVFLFVPGAVQVHKVRKPFNSVAFFSDKDPSPSHSNSSDVSGSSDASSCHSAA</sequence>
<dbReference type="AlphaFoldDB" id="A0A0G4G9M9"/>
<dbReference type="EMBL" id="CDMZ01001013">
    <property type="protein sequence ID" value="CEM25676.1"/>
    <property type="molecule type" value="Genomic_DNA"/>
</dbReference>
<proteinExistence type="predicted"/>
<organism evidence="2">
    <name type="scientific">Chromera velia CCMP2878</name>
    <dbReference type="NCBI Taxonomy" id="1169474"/>
    <lineage>
        <taxon>Eukaryota</taxon>
        <taxon>Sar</taxon>
        <taxon>Alveolata</taxon>
        <taxon>Colpodellida</taxon>
        <taxon>Chromeraceae</taxon>
        <taxon>Chromera</taxon>
    </lineage>
</organism>
<evidence type="ECO:0000313" key="2">
    <source>
        <dbReference type="EMBL" id="CEM25676.1"/>
    </source>
</evidence>
<feature type="region of interest" description="Disordered" evidence="1">
    <location>
        <begin position="60"/>
        <end position="89"/>
    </location>
</feature>
<accession>A0A0G4G9M9</accession>
<protein>
    <submittedName>
        <fullName evidence="2">Uncharacterized protein</fullName>
    </submittedName>
</protein>
<reference evidence="2" key="1">
    <citation type="submission" date="2014-11" db="EMBL/GenBank/DDBJ databases">
        <authorList>
            <person name="Otto D Thomas"/>
            <person name="Naeem Raeece"/>
        </authorList>
    </citation>
    <scope>NUCLEOTIDE SEQUENCE</scope>
</reference>
<feature type="compositionally biased region" description="Low complexity" evidence="1">
    <location>
        <begin position="68"/>
        <end position="89"/>
    </location>
</feature>
<dbReference type="VEuPathDB" id="CryptoDB:Cvel_20907"/>